<proteinExistence type="inferred from homology"/>
<dbReference type="GO" id="GO:0016746">
    <property type="term" value="F:acyltransferase activity"/>
    <property type="evidence" value="ECO:0007669"/>
    <property type="project" value="InterPro"/>
</dbReference>
<comment type="cofactor">
    <cofactor evidence="6">
        <name>Zn(2+)</name>
        <dbReference type="ChEBI" id="CHEBI:29105"/>
    </cofactor>
    <text evidence="6">Binds 1 zinc ion per subunit.</text>
</comment>
<dbReference type="Proteomes" id="UP000599523">
    <property type="component" value="Unassembled WGS sequence"/>
</dbReference>
<dbReference type="InterPro" id="IPR016039">
    <property type="entry name" value="Thiolase-like"/>
</dbReference>
<dbReference type="CDD" id="cd07331">
    <property type="entry name" value="M48C_Oma1_like"/>
    <property type="match status" value="1"/>
</dbReference>
<evidence type="ECO:0000313" key="9">
    <source>
        <dbReference type="EMBL" id="NMG04177.1"/>
    </source>
</evidence>
<evidence type="ECO:0000256" key="4">
    <source>
        <dbReference type="ARBA" id="ARBA00022833"/>
    </source>
</evidence>
<sequence length="270" mass="29493">MFGRSRLLLVALLALLLGACQTVQTTGAGAVGVQRQQMMMVSAQEVEQASALQYREVIEAARKAGKLDRDARQVARVRTIMNRLVPHTGAFRADAPRWAWEIHVLQSDDLNAWCMAGGKMAIYSGLIERLQLTDDEIAAVMGHEMAHALREHARERVSRSMATGMGVSIASAVLGVGGPGQDIMSSIARVTFELPHSRLHETEADRIGVELAARAGYDPRAAVTLWDKMATRSGAAPPQWLSTHPAHANRKRELTEAANRVMPLYVGARR</sequence>
<dbReference type="GO" id="GO:0016020">
    <property type="term" value="C:membrane"/>
    <property type="evidence" value="ECO:0007669"/>
    <property type="project" value="TreeGrafter"/>
</dbReference>
<dbReference type="GO" id="GO:0046872">
    <property type="term" value="F:metal ion binding"/>
    <property type="evidence" value="ECO:0007669"/>
    <property type="project" value="UniProtKB-KW"/>
</dbReference>
<dbReference type="PANTHER" id="PTHR22726:SF1">
    <property type="entry name" value="METALLOENDOPEPTIDASE OMA1, MITOCHONDRIAL"/>
    <property type="match status" value="1"/>
</dbReference>
<keyword evidence="7" id="KW-0732">Signal</keyword>
<keyword evidence="4 6" id="KW-0862">Zinc</keyword>
<evidence type="ECO:0000256" key="7">
    <source>
        <dbReference type="SAM" id="SignalP"/>
    </source>
</evidence>
<dbReference type="GO" id="GO:0051603">
    <property type="term" value="P:proteolysis involved in protein catabolic process"/>
    <property type="evidence" value="ECO:0007669"/>
    <property type="project" value="TreeGrafter"/>
</dbReference>
<keyword evidence="10" id="KW-1185">Reference proteome</keyword>
<feature type="signal peptide" evidence="7">
    <location>
        <begin position="1"/>
        <end position="25"/>
    </location>
</feature>
<organism evidence="9 10">
    <name type="scientific">Azoarcus taiwanensis</name>
    <dbReference type="NCBI Taxonomy" id="666964"/>
    <lineage>
        <taxon>Bacteria</taxon>
        <taxon>Pseudomonadati</taxon>
        <taxon>Pseudomonadota</taxon>
        <taxon>Betaproteobacteria</taxon>
        <taxon>Rhodocyclales</taxon>
        <taxon>Zoogloeaceae</taxon>
        <taxon>Azoarcus</taxon>
    </lineage>
</organism>
<keyword evidence="5 6" id="KW-0482">Metalloprotease</keyword>
<evidence type="ECO:0000256" key="1">
    <source>
        <dbReference type="ARBA" id="ARBA00022670"/>
    </source>
</evidence>
<dbReference type="InterPro" id="IPR051156">
    <property type="entry name" value="Mito/Outer_Membr_Metalloprot"/>
</dbReference>
<gene>
    <name evidence="9" type="ORF">GPA21_14555</name>
</gene>
<keyword evidence="1 6" id="KW-0645">Protease</keyword>
<dbReference type="Pfam" id="PF01435">
    <property type="entry name" value="Peptidase_M48"/>
    <property type="match status" value="1"/>
</dbReference>
<dbReference type="EMBL" id="WTVM01000099">
    <property type="protein sequence ID" value="NMG04177.1"/>
    <property type="molecule type" value="Genomic_DNA"/>
</dbReference>
<dbReference type="GO" id="GO:0004222">
    <property type="term" value="F:metalloendopeptidase activity"/>
    <property type="evidence" value="ECO:0007669"/>
    <property type="project" value="InterPro"/>
</dbReference>
<dbReference type="PANTHER" id="PTHR22726">
    <property type="entry name" value="METALLOENDOPEPTIDASE OMA1"/>
    <property type="match status" value="1"/>
</dbReference>
<evidence type="ECO:0000313" key="10">
    <source>
        <dbReference type="Proteomes" id="UP000599523"/>
    </source>
</evidence>
<dbReference type="Gene3D" id="3.30.2010.10">
    <property type="entry name" value="Metalloproteases ('zincins'), catalytic domain"/>
    <property type="match status" value="1"/>
</dbReference>
<dbReference type="InterPro" id="IPR001915">
    <property type="entry name" value="Peptidase_M48"/>
</dbReference>
<evidence type="ECO:0000259" key="8">
    <source>
        <dbReference type="Pfam" id="PF01435"/>
    </source>
</evidence>
<feature type="domain" description="Peptidase M48" evidence="8">
    <location>
        <begin position="74"/>
        <end position="257"/>
    </location>
</feature>
<accession>A0A972JC67</accession>
<comment type="similarity">
    <text evidence="6">Belongs to the peptidase M48 family.</text>
</comment>
<name>A0A972JC67_9RHOO</name>
<comment type="caution">
    <text evidence="9">The sequence shown here is derived from an EMBL/GenBank/DDBJ whole genome shotgun (WGS) entry which is preliminary data.</text>
</comment>
<evidence type="ECO:0000256" key="5">
    <source>
        <dbReference type="ARBA" id="ARBA00023049"/>
    </source>
</evidence>
<feature type="chain" id="PRO_5038137756" evidence="7">
    <location>
        <begin position="26"/>
        <end position="270"/>
    </location>
</feature>
<reference evidence="9" key="1">
    <citation type="submission" date="2019-12" db="EMBL/GenBank/DDBJ databases">
        <title>Comparative genomics gives insights into the taxonomy of the Azoarcus-Aromatoleum group and reveals separate origins of nif in the plant-associated Azoarcus and non-plant-associated Aromatoleum sub-groups.</title>
        <authorList>
            <person name="Lafos M."/>
            <person name="Maluk M."/>
            <person name="Batista M."/>
            <person name="Junghare M."/>
            <person name="Carmona M."/>
            <person name="Faoro H."/>
            <person name="Cruz L.M."/>
            <person name="Battistoni F."/>
            <person name="De Souza E."/>
            <person name="Pedrosa F."/>
            <person name="Chen W.-M."/>
            <person name="Poole P.S."/>
            <person name="Dixon R.A."/>
            <person name="James E.K."/>
        </authorList>
    </citation>
    <scope>NUCLEOTIDE SEQUENCE</scope>
    <source>
        <strain evidence="9">NSC3</strain>
    </source>
</reference>
<keyword evidence="3 6" id="KW-0378">Hydrolase</keyword>
<evidence type="ECO:0000256" key="6">
    <source>
        <dbReference type="RuleBase" id="RU003983"/>
    </source>
</evidence>
<evidence type="ECO:0000256" key="3">
    <source>
        <dbReference type="ARBA" id="ARBA00022801"/>
    </source>
</evidence>
<keyword evidence="2" id="KW-0479">Metal-binding</keyword>
<dbReference type="RefSeq" id="WP_168988861.1">
    <property type="nucleotide sequence ID" value="NZ_CAWPHM010000329.1"/>
</dbReference>
<evidence type="ECO:0000256" key="2">
    <source>
        <dbReference type="ARBA" id="ARBA00022723"/>
    </source>
</evidence>
<dbReference type="SUPFAM" id="SSF53901">
    <property type="entry name" value="Thiolase-like"/>
    <property type="match status" value="1"/>
</dbReference>
<dbReference type="PROSITE" id="PS51257">
    <property type="entry name" value="PROKAR_LIPOPROTEIN"/>
    <property type="match status" value="1"/>
</dbReference>
<dbReference type="AlphaFoldDB" id="A0A972JC67"/>
<protein>
    <submittedName>
        <fullName evidence="9">M48 family metalloprotease</fullName>
    </submittedName>
</protein>